<evidence type="ECO:0000256" key="1">
    <source>
        <dbReference type="ARBA" id="ARBA00004651"/>
    </source>
</evidence>
<name>A0A5C5VGF7_9BACT</name>
<dbReference type="SUPFAM" id="SSF52540">
    <property type="entry name" value="P-loop containing nucleoside triphosphate hydrolases"/>
    <property type="match status" value="1"/>
</dbReference>
<evidence type="ECO:0000256" key="4">
    <source>
        <dbReference type="ARBA" id="ARBA00022989"/>
    </source>
</evidence>
<dbReference type="RefSeq" id="WP_146564533.1">
    <property type="nucleotide sequence ID" value="NZ_SIHJ01000001.1"/>
</dbReference>
<dbReference type="GO" id="GO:0005886">
    <property type="term" value="C:plasma membrane"/>
    <property type="evidence" value="ECO:0007669"/>
    <property type="project" value="UniProtKB-SubCell"/>
</dbReference>
<evidence type="ECO:0000256" key="2">
    <source>
        <dbReference type="ARBA" id="ARBA00022475"/>
    </source>
</evidence>
<keyword evidence="4" id="KW-1133">Transmembrane helix</keyword>
<dbReference type="InterPro" id="IPR027417">
    <property type="entry name" value="P-loop_NTPase"/>
</dbReference>
<keyword evidence="2" id="KW-1003">Cell membrane</keyword>
<evidence type="ECO:0000313" key="8">
    <source>
        <dbReference type="Proteomes" id="UP000316714"/>
    </source>
</evidence>
<dbReference type="OrthoDB" id="251874at2"/>
<dbReference type="AlphaFoldDB" id="A0A5C5VGF7"/>
<dbReference type="PANTHER" id="PTHR37937">
    <property type="entry name" value="CONJUGATIVE TRANSFER: DNA TRANSPORT"/>
    <property type="match status" value="1"/>
</dbReference>
<accession>A0A5C5VGF7</accession>
<dbReference type="InterPro" id="IPR051539">
    <property type="entry name" value="T4SS-coupling_protein"/>
</dbReference>
<gene>
    <name evidence="7" type="primary">traD</name>
    <name evidence="7" type="ORF">KOR34_21280</name>
</gene>
<organism evidence="7 8">
    <name type="scientific">Posidoniimonas corsicana</name>
    <dbReference type="NCBI Taxonomy" id="1938618"/>
    <lineage>
        <taxon>Bacteria</taxon>
        <taxon>Pseudomonadati</taxon>
        <taxon>Planctomycetota</taxon>
        <taxon>Planctomycetia</taxon>
        <taxon>Pirellulales</taxon>
        <taxon>Lacipirellulaceae</taxon>
        <taxon>Posidoniimonas</taxon>
    </lineage>
</organism>
<proteinExistence type="predicted"/>
<evidence type="ECO:0000259" key="6">
    <source>
        <dbReference type="Pfam" id="PF10412"/>
    </source>
</evidence>
<evidence type="ECO:0000256" key="3">
    <source>
        <dbReference type="ARBA" id="ARBA00022692"/>
    </source>
</evidence>
<protein>
    <submittedName>
        <fullName evidence="7">Coupling protein TraD</fullName>
    </submittedName>
</protein>
<keyword evidence="8" id="KW-1185">Reference proteome</keyword>
<evidence type="ECO:0000256" key="5">
    <source>
        <dbReference type="ARBA" id="ARBA00023136"/>
    </source>
</evidence>
<comment type="caution">
    <text evidence="7">The sequence shown here is derived from an EMBL/GenBank/DDBJ whole genome shotgun (WGS) entry which is preliminary data.</text>
</comment>
<reference evidence="7 8" key="1">
    <citation type="submission" date="2019-02" db="EMBL/GenBank/DDBJ databases">
        <title>Deep-cultivation of Planctomycetes and their phenomic and genomic characterization uncovers novel biology.</title>
        <authorList>
            <person name="Wiegand S."/>
            <person name="Jogler M."/>
            <person name="Boedeker C."/>
            <person name="Pinto D."/>
            <person name="Vollmers J."/>
            <person name="Rivas-Marin E."/>
            <person name="Kohn T."/>
            <person name="Peeters S.H."/>
            <person name="Heuer A."/>
            <person name="Rast P."/>
            <person name="Oberbeckmann S."/>
            <person name="Bunk B."/>
            <person name="Jeske O."/>
            <person name="Meyerdierks A."/>
            <person name="Storesund J.E."/>
            <person name="Kallscheuer N."/>
            <person name="Luecker S."/>
            <person name="Lage O.M."/>
            <person name="Pohl T."/>
            <person name="Merkel B.J."/>
            <person name="Hornburger P."/>
            <person name="Mueller R.-W."/>
            <person name="Bruemmer F."/>
            <person name="Labrenz M."/>
            <person name="Spormann A.M."/>
            <person name="Op Den Camp H."/>
            <person name="Overmann J."/>
            <person name="Amann R."/>
            <person name="Jetten M.S.M."/>
            <person name="Mascher T."/>
            <person name="Medema M.H."/>
            <person name="Devos D.P."/>
            <person name="Kaster A.-K."/>
            <person name="Ovreas L."/>
            <person name="Rohde M."/>
            <person name="Galperin M.Y."/>
            <person name="Jogler C."/>
        </authorList>
    </citation>
    <scope>NUCLEOTIDE SEQUENCE [LARGE SCALE GENOMIC DNA]</scope>
    <source>
        <strain evidence="7 8">KOR34</strain>
    </source>
</reference>
<dbReference type="Gene3D" id="3.40.50.300">
    <property type="entry name" value="P-loop containing nucleotide triphosphate hydrolases"/>
    <property type="match status" value="2"/>
</dbReference>
<dbReference type="Proteomes" id="UP000316714">
    <property type="component" value="Unassembled WGS sequence"/>
</dbReference>
<dbReference type="InterPro" id="IPR019476">
    <property type="entry name" value="T4SS_TraD_DNA-bd"/>
</dbReference>
<dbReference type="Pfam" id="PF10412">
    <property type="entry name" value="TrwB_AAD_bind"/>
    <property type="match status" value="1"/>
</dbReference>
<keyword evidence="3" id="KW-0812">Transmembrane</keyword>
<evidence type="ECO:0000313" key="7">
    <source>
        <dbReference type="EMBL" id="TWT37181.1"/>
    </source>
</evidence>
<dbReference type="EMBL" id="SIHJ01000001">
    <property type="protein sequence ID" value="TWT37181.1"/>
    <property type="molecule type" value="Genomic_DNA"/>
</dbReference>
<dbReference type="PANTHER" id="PTHR37937:SF1">
    <property type="entry name" value="CONJUGATIVE TRANSFER: DNA TRANSPORT"/>
    <property type="match status" value="1"/>
</dbReference>
<sequence>MEWVSGLFVLGLAVSVLGARPIARKLRIRAYSRGRLLRSKHPAQKVAGDKSTGLRWGNAYLPESAATQHTLVVGTTGSGKSQVQRLLMREPLLRIKPGSDHRALVYDAKGESTAYLRRIGVTAPLYSLNPFEKRNDWPKAVAWDIGKDITSPARALNLAAALIKQEQGGANGYFTDAARLVVDGVVTSFMRHAGSDWTLADLVNAATTRSAMERVLSRDRQGRGVIESFLGDDRTGYAVASTVASKMRYYSAVAALWQRCEHKISLREWLSSSSILLLGDNETASASLDVVNQLMFTVIAEEIDLQGNSANRRTWLWLDEVRLAGGVLNSGKLARLAVKGRSRGAALVLSFQDIDGFRLVAGKETANEVVAQCSNIALLRMSGEASAEWASKVIGQHETIEVHHSDSTRLLGAESRTEQRVVKDALMPSQFYEFPATNPQNGLHGVFISTARGAELVRIAPNEVAEVVVTALQEERDAIVVRPSADQWLREWTSSDYRRLGVERGIEGAAHVTPEMKPKLRLRRPDGMAEVRLPKAVV</sequence>
<dbReference type="CDD" id="cd01127">
    <property type="entry name" value="TrwB_TraG_TraD_VirD4"/>
    <property type="match status" value="2"/>
</dbReference>
<comment type="subcellular location">
    <subcellularLocation>
        <location evidence="1">Cell membrane</location>
        <topology evidence="1">Multi-pass membrane protein</topology>
    </subcellularLocation>
</comment>
<keyword evidence="5" id="KW-0472">Membrane</keyword>
<feature type="domain" description="Type IV secretion system coupling protein TraD DNA-binding" evidence="6">
    <location>
        <begin position="61"/>
        <end position="435"/>
    </location>
</feature>